<comment type="caution">
    <text evidence="3">The sequence shown here is derived from an EMBL/GenBank/DDBJ whole genome shotgun (WGS) entry which is preliminary data.</text>
</comment>
<dbReference type="Proteomes" id="UP001519460">
    <property type="component" value="Unassembled WGS sequence"/>
</dbReference>
<feature type="region of interest" description="Disordered" evidence="1">
    <location>
        <begin position="45"/>
        <end position="125"/>
    </location>
</feature>
<dbReference type="AlphaFoldDB" id="A0ABD0KVU1"/>
<sequence>GRMAGSDKKQSFPVAAVAGGVAASVVAVVVIIVIVLVIQRRCYRTYDRPNRRRDQDENPYTGLRPTGAAANSRTSGDVDTRGEYEEINPAGTQQTSSETQVRGHTSPGERTELRDYTNTASVPHV</sequence>
<protein>
    <submittedName>
        <fullName evidence="3">Uncharacterized protein</fullName>
    </submittedName>
</protein>
<evidence type="ECO:0000256" key="2">
    <source>
        <dbReference type="SAM" id="Phobius"/>
    </source>
</evidence>
<feature type="compositionally biased region" description="Polar residues" evidence="1">
    <location>
        <begin position="90"/>
        <end position="103"/>
    </location>
</feature>
<feature type="non-terminal residue" evidence="3">
    <location>
        <position position="1"/>
    </location>
</feature>
<organism evidence="3 4">
    <name type="scientific">Batillaria attramentaria</name>
    <dbReference type="NCBI Taxonomy" id="370345"/>
    <lineage>
        <taxon>Eukaryota</taxon>
        <taxon>Metazoa</taxon>
        <taxon>Spiralia</taxon>
        <taxon>Lophotrochozoa</taxon>
        <taxon>Mollusca</taxon>
        <taxon>Gastropoda</taxon>
        <taxon>Caenogastropoda</taxon>
        <taxon>Sorbeoconcha</taxon>
        <taxon>Cerithioidea</taxon>
        <taxon>Batillariidae</taxon>
        <taxon>Batillaria</taxon>
    </lineage>
</organism>
<keyword evidence="2" id="KW-0812">Transmembrane</keyword>
<evidence type="ECO:0000256" key="1">
    <source>
        <dbReference type="SAM" id="MobiDB-lite"/>
    </source>
</evidence>
<gene>
    <name evidence="3" type="ORF">BaRGS_00017549</name>
</gene>
<feature type="compositionally biased region" description="Polar residues" evidence="1">
    <location>
        <begin position="116"/>
        <end position="125"/>
    </location>
</feature>
<feature type="transmembrane region" description="Helical" evidence="2">
    <location>
        <begin position="12"/>
        <end position="38"/>
    </location>
</feature>
<evidence type="ECO:0000313" key="3">
    <source>
        <dbReference type="EMBL" id="KAK7491278.1"/>
    </source>
</evidence>
<feature type="compositionally biased region" description="Basic and acidic residues" evidence="1">
    <location>
        <begin position="45"/>
        <end position="56"/>
    </location>
</feature>
<proteinExistence type="predicted"/>
<reference evidence="3 4" key="1">
    <citation type="journal article" date="2023" name="Sci. Data">
        <title>Genome assembly of the Korean intertidal mud-creeper Batillaria attramentaria.</title>
        <authorList>
            <person name="Patra A.K."/>
            <person name="Ho P.T."/>
            <person name="Jun S."/>
            <person name="Lee S.J."/>
            <person name="Kim Y."/>
            <person name="Won Y.J."/>
        </authorList>
    </citation>
    <scope>NUCLEOTIDE SEQUENCE [LARGE SCALE GENOMIC DNA]</scope>
    <source>
        <strain evidence="3">Wonlab-2016</strain>
    </source>
</reference>
<keyword evidence="2" id="KW-0472">Membrane</keyword>
<name>A0ABD0KVU1_9CAEN</name>
<accession>A0ABD0KVU1</accession>
<dbReference type="EMBL" id="JACVVK020000117">
    <property type="protein sequence ID" value="KAK7491278.1"/>
    <property type="molecule type" value="Genomic_DNA"/>
</dbReference>
<keyword evidence="4" id="KW-1185">Reference proteome</keyword>
<keyword evidence="2" id="KW-1133">Transmembrane helix</keyword>
<evidence type="ECO:0000313" key="4">
    <source>
        <dbReference type="Proteomes" id="UP001519460"/>
    </source>
</evidence>